<evidence type="ECO:0000259" key="1">
    <source>
        <dbReference type="SMART" id="SM00382"/>
    </source>
</evidence>
<dbReference type="PANTHER" id="PTHR30121">
    <property type="entry name" value="UNCHARACTERIZED PROTEIN YJGR-RELATED"/>
    <property type="match status" value="1"/>
</dbReference>
<dbReference type="InterPro" id="IPR051162">
    <property type="entry name" value="T4SS_component"/>
</dbReference>
<organism evidence="2 3">
    <name type="scientific">Pyrodictium abyssi</name>
    <dbReference type="NCBI Taxonomy" id="54256"/>
    <lineage>
        <taxon>Archaea</taxon>
        <taxon>Thermoproteota</taxon>
        <taxon>Thermoprotei</taxon>
        <taxon>Desulfurococcales</taxon>
        <taxon>Pyrodictiaceae</taxon>
        <taxon>Pyrodictium</taxon>
    </lineage>
</organism>
<evidence type="ECO:0000313" key="3">
    <source>
        <dbReference type="Proteomes" id="UP001341135"/>
    </source>
</evidence>
<feature type="domain" description="AAA+ ATPase" evidence="1">
    <location>
        <begin position="226"/>
        <end position="398"/>
    </location>
</feature>
<name>A0ABM8IYU6_9CREN</name>
<accession>A0ABM8IYU6</accession>
<keyword evidence="3" id="KW-1185">Reference proteome</keyword>
<proteinExistence type="predicted"/>
<evidence type="ECO:0000313" key="2">
    <source>
        <dbReference type="EMBL" id="BES81320.1"/>
    </source>
</evidence>
<dbReference type="SMART" id="SM00382">
    <property type="entry name" value="AAA"/>
    <property type="match status" value="1"/>
</dbReference>
<dbReference type="GeneID" id="89288907"/>
<gene>
    <name evidence="2" type="ORF">PABY_08870</name>
</gene>
<dbReference type="RefSeq" id="WP_338252302.1">
    <property type="nucleotide sequence ID" value="NZ_AP028907.1"/>
</dbReference>
<dbReference type="CDD" id="cd01127">
    <property type="entry name" value="TrwB_TraG_TraD_VirD4"/>
    <property type="match status" value="1"/>
</dbReference>
<dbReference type="InterPro" id="IPR003593">
    <property type="entry name" value="AAA+_ATPase"/>
</dbReference>
<dbReference type="Pfam" id="PF13401">
    <property type="entry name" value="AAA_22"/>
    <property type="match status" value="1"/>
</dbReference>
<dbReference type="InterPro" id="IPR027417">
    <property type="entry name" value="P-loop_NTPase"/>
</dbReference>
<sequence>MVIKSISKYIDRLRAVVEGTPKHVSSLCTFDIASDLVGIIVEIRGDESCFSKLLSDRLRLLDRKICGIFLLYRPVKNSYAARVIESKILSYEVELERNPNNMRAKTKLKILREVYGKITDYGDPVEPSLHIVVCGRPGTIEEEYHGIVDAFSLLGCKPRLKCVDPNFLKSYNKHVVQPRSLLVSKGIEWMQYPYTVGEYLGSESVPIGFDLLLGKVVGLPLWDERGAKHTIVVGPTGKGKTTLAALIAIMATLLYDARVVAVDPKGDMWDTLSWTGLAERVLLEDEHAHQRIFLASMVTSKFSNILIIDLKYLSENEKYIHLESTLASIFSMLQSMYARSVLIVDEFWRVSNSEVVKKLIREGRSSGISLVLLSQHPADFSPEVWNNSNNVVVFGSLDETYLEDVKRFSGIAYEDLEYLPRLGVGEALIRYQQSQRAFPARILPVPITVKSPSIQGTSSRGRVLRYG</sequence>
<reference evidence="2 3" key="1">
    <citation type="submission" date="2023-09" db="EMBL/GenBank/DDBJ databases">
        <title>Pyrofollis japonicus gen. nov. sp. nov., a novel member of the family Pyrodictiaceae isolated from the Iheya North hydrothermal field.</title>
        <authorList>
            <person name="Miyazaki U."/>
            <person name="Sanari M."/>
            <person name="Tame A."/>
            <person name="Kitajima M."/>
            <person name="Okamoto A."/>
            <person name="Sawayama S."/>
            <person name="Miyazaki J."/>
            <person name="Takai K."/>
            <person name="Nakagawa S."/>
        </authorList>
    </citation>
    <scope>NUCLEOTIDE SEQUENCE [LARGE SCALE GENOMIC DNA]</scope>
    <source>
        <strain evidence="2 3">AV2</strain>
    </source>
</reference>
<dbReference type="PANTHER" id="PTHR30121:SF6">
    <property type="entry name" value="SLR6007 PROTEIN"/>
    <property type="match status" value="1"/>
</dbReference>
<protein>
    <recommendedName>
        <fullName evidence="1">AAA+ ATPase domain-containing protein</fullName>
    </recommendedName>
</protein>
<dbReference type="InterPro" id="IPR049945">
    <property type="entry name" value="AAA_22"/>
</dbReference>
<dbReference type="Proteomes" id="UP001341135">
    <property type="component" value="Chromosome"/>
</dbReference>
<dbReference type="SUPFAM" id="SSF52540">
    <property type="entry name" value="P-loop containing nucleoside triphosphate hydrolases"/>
    <property type="match status" value="1"/>
</dbReference>
<dbReference type="EMBL" id="AP028907">
    <property type="protein sequence ID" value="BES81320.1"/>
    <property type="molecule type" value="Genomic_DNA"/>
</dbReference>
<dbReference type="Gene3D" id="3.40.50.300">
    <property type="entry name" value="P-loop containing nucleotide triphosphate hydrolases"/>
    <property type="match status" value="1"/>
</dbReference>